<feature type="transmembrane region" description="Helical" evidence="10">
    <location>
        <begin position="904"/>
        <end position="923"/>
    </location>
</feature>
<name>A0ABU7I4U2_9SPHI</name>
<proteinExistence type="inferred from homology"/>
<keyword evidence="9" id="KW-0175">Coiled coil</keyword>
<reference evidence="11 12" key="1">
    <citation type="submission" date="2024-01" db="EMBL/GenBank/DDBJ databases">
        <title>Pedobacter sp. nov., isolated from fresh soil.</title>
        <authorList>
            <person name="Le N.T.T."/>
        </authorList>
    </citation>
    <scope>NUCLEOTIDE SEQUENCE [LARGE SCALE GENOMIC DNA]</scope>
    <source>
        <strain evidence="11 12">KR3-3</strain>
    </source>
</reference>
<evidence type="ECO:0000313" key="11">
    <source>
        <dbReference type="EMBL" id="MEE1944470.1"/>
    </source>
</evidence>
<dbReference type="InterPro" id="IPR004763">
    <property type="entry name" value="CusA-like"/>
</dbReference>
<evidence type="ECO:0000256" key="9">
    <source>
        <dbReference type="SAM" id="Coils"/>
    </source>
</evidence>
<dbReference type="PANTHER" id="PTHR32063:SF24">
    <property type="entry name" value="CATION EFFLUX SYSTEM (ACRB_ACRD_ACRF FAMILY)"/>
    <property type="match status" value="1"/>
</dbReference>
<dbReference type="SUPFAM" id="SSF82714">
    <property type="entry name" value="Multidrug efflux transporter AcrB TolC docking domain, DN and DC subdomains"/>
    <property type="match status" value="2"/>
</dbReference>
<evidence type="ECO:0000256" key="5">
    <source>
        <dbReference type="ARBA" id="ARBA00022475"/>
    </source>
</evidence>
<dbReference type="Gene3D" id="3.30.70.1320">
    <property type="entry name" value="Multidrug efflux transporter AcrB pore domain like"/>
    <property type="match status" value="1"/>
</dbReference>
<dbReference type="PRINTS" id="PR00702">
    <property type="entry name" value="ACRIFLAVINRP"/>
</dbReference>
<evidence type="ECO:0000256" key="1">
    <source>
        <dbReference type="ARBA" id="ARBA00004651"/>
    </source>
</evidence>
<keyword evidence="4" id="KW-0813">Transport</keyword>
<dbReference type="Pfam" id="PF02321">
    <property type="entry name" value="OEP"/>
    <property type="match status" value="1"/>
</dbReference>
<dbReference type="Gene3D" id="1.20.1600.10">
    <property type="entry name" value="Outer membrane efflux proteins (OEP)"/>
    <property type="match status" value="1"/>
</dbReference>
<feature type="transmembrane region" description="Helical" evidence="10">
    <location>
        <begin position="344"/>
        <end position="361"/>
    </location>
</feature>
<gene>
    <name evidence="11" type="ORF">VRU48_05080</name>
</gene>
<evidence type="ECO:0000313" key="12">
    <source>
        <dbReference type="Proteomes" id="UP001336835"/>
    </source>
</evidence>
<feature type="transmembrane region" description="Helical" evidence="10">
    <location>
        <begin position="368"/>
        <end position="388"/>
    </location>
</feature>
<accession>A0ABU7I4U2</accession>
<evidence type="ECO:0000256" key="3">
    <source>
        <dbReference type="ARBA" id="ARBA00010942"/>
    </source>
</evidence>
<feature type="transmembrane region" description="Helical" evidence="10">
    <location>
        <begin position="929"/>
        <end position="951"/>
    </location>
</feature>
<evidence type="ECO:0000256" key="10">
    <source>
        <dbReference type="SAM" id="Phobius"/>
    </source>
</evidence>
<dbReference type="Gene3D" id="3.30.2090.10">
    <property type="entry name" value="Multidrug efflux transporter AcrB TolC docking domain, DN and DC subdomains"/>
    <property type="match status" value="2"/>
</dbReference>
<dbReference type="Gene3D" id="3.30.70.1430">
    <property type="entry name" value="Multidrug efflux transporter AcrB pore domain"/>
    <property type="match status" value="2"/>
</dbReference>
<protein>
    <submittedName>
        <fullName evidence="11">CusA/CzcA family heavy metal efflux RND transporter</fullName>
    </submittedName>
</protein>
<keyword evidence="7 10" id="KW-1133">Transmembrane helix</keyword>
<evidence type="ECO:0000256" key="4">
    <source>
        <dbReference type="ARBA" id="ARBA00022448"/>
    </source>
</evidence>
<evidence type="ECO:0000256" key="8">
    <source>
        <dbReference type="ARBA" id="ARBA00023136"/>
    </source>
</evidence>
<feature type="transmembrane region" description="Helical" evidence="10">
    <location>
        <begin position="394"/>
        <end position="417"/>
    </location>
</feature>
<dbReference type="RefSeq" id="WP_330106839.1">
    <property type="nucleotide sequence ID" value="NZ_JAZDQT010000001.1"/>
</dbReference>
<feature type="transmembrane region" description="Helical" evidence="10">
    <location>
        <begin position="1046"/>
        <end position="1062"/>
    </location>
</feature>
<dbReference type="Gene3D" id="3.30.70.1440">
    <property type="entry name" value="Multidrug efflux transporter AcrB pore domain"/>
    <property type="match status" value="1"/>
</dbReference>
<dbReference type="InterPro" id="IPR027463">
    <property type="entry name" value="AcrB_DN_DC_subdom"/>
</dbReference>
<feature type="transmembrane region" description="Helical" evidence="10">
    <location>
        <begin position="480"/>
        <end position="501"/>
    </location>
</feature>
<feature type="coiled-coil region" evidence="9">
    <location>
        <begin position="1355"/>
        <end position="1393"/>
    </location>
</feature>
<feature type="transmembrane region" description="Helical" evidence="10">
    <location>
        <begin position="878"/>
        <end position="897"/>
    </location>
</feature>
<comment type="similarity">
    <text evidence="2">Belongs to the outer membrane factor (OMF) (TC 1.B.17) family.</text>
</comment>
<comment type="similarity">
    <text evidence="3">Belongs to the resistance-nodulation-cell division (RND) (TC 2.A.6) family.</text>
</comment>
<dbReference type="NCBIfam" id="TIGR00914">
    <property type="entry name" value="2A0601"/>
    <property type="match status" value="1"/>
</dbReference>
<dbReference type="PANTHER" id="PTHR32063">
    <property type="match status" value="1"/>
</dbReference>
<dbReference type="SUPFAM" id="SSF56954">
    <property type="entry name" value="Outer membrane efflux proteins (OEP)"/>
    <property type="match status" value="1"/>
</dbReference>
<keyword evidence="6 10" id="KW-0812">Transmembrane</keyword>
<evidence type="ECO:0000256" key="2">
    <source>
        <dbReference type="ARBA" id="ARBA00007613"/>
    </source>
</evidence>
<dbReference type="InterPro" id="IPR001036">
    <property type="entry name" value="Acrflvin-R"/>
</dbReference>
<keyword evidence="12" id="KW-1185">Reference proteome</keyword>
<comment type="subcellular location">
    <subcellularLocation>
        <location evidence="1">Cell membrane</location>
        <topology evidence="1">Multi-pass membrane protein</topology>
    </subcellularLocation>
</comment>
<keyword evidence="5" id="KW-1003">Cell membrane</keyword>
<dbReference type="SUPFAM" id="SSF82693">
    <property type="entry name" value="Multidrug efflux transporter AcrB pore domain, PN1, PN2, PC1 and PC2 subdomains"/>
    <property type="match status" value="3"/>
</dbReference>
<dbReference type="Proteomes" id="UP001336835">
    <property type="component" value="Unassembled WGS sequence"/>
</dbReference>
<dbReference type="Gene3D" id="1.20.1640.10">
    <property type="entry name" value="Multidrug efflux transporter AcrB transmembrane domain"/>
    <property type="match status" value="2"/>
</dbReference>
<dbReference type="InterPro" id="IPR003423">
    <property type="entry name" value="OMP_efflux"/>
</dbReference>
<keyword evidence="8 10" id="KW-0472">Membrane</keyword>
<feature type="transmembrane region" description="Helical" evidence="10">
    <location>
        <begin position="542"/>
        <end position="561"/>
    </location>
</feature>
<dbReference type="SUPFAM" id="SSF82866">
    <property type="entry name" value="Multidrug efflux transporter AcrB transmembrane domain"/>
    <property type="match status" value="2"/>
</dbReference>
<feature type="transmembrane region" description="Helical" evidence="10">
    <location>
        <begin position="447"/>
        <end position="468"/>
    </location>
</feature>
<comment type="caution">
    <text evidence="11">The sequence shown here is derived from an EMBL/GenBank/DDBJ whole genome shotgun (WGS) entry which is preliminary data.</text>
</comment>
<dbReference type="Pfam" id="PF00873">
    <property type="entry name" value="ACR_tran"/>
    <property type="match status" value="1"/>
</dbReference>
<dbReference type="EMBL" id="JAZDQT010000001">
    <property type="protein sequence ID" value="MEE1944470.1"/>
    <property type="molecule type" value="Genomic_DNA"/>
</dbReference>
<organism evidence="11 12">
    <name type="scientific">Pedobacter albus</name>
    <dbReference type="NCBI Taxonomy" id="3113905"/>
    <lineage>
        <taxon>Bacteria</taxon>
        <taxon>Pseudomonadati</taxon>
        <taxon>Bacteroidota</taxon>
        <taxon>Sphingobacteriia</taxon>
        <taxon>Sphingobacteriales</taxon>
        <taxon>Sphingobacteriaceae</taxon>
        <taxon>Pedobacter</taxon>
    </lineage>
</organism>
<feature type="transmembrane region" description="Helical" evidence="10">
    <location>
        <begin position="1008"/>
        <end position="1034"/>
    </location>
</feature>
<sequence>MMNKIISFSVKNKLVIGLFVFALLLWGVFELRKLPIDAVPDITDNQVQVLTVSPSLGAPDIERLITFPIEQSCSNIPGLKQIRSFSRFGLSLVTIVFNDDTDLYWARQQVTERLQQVQRDLPSGIGSPELAPVSTGLGEIYQYVVRPKAGYEDKYDAMQLRTIQDWIVRRQLMGTKGVAEVSSFGGKLKQYEIAVNPSYLKANNITIADIFATLEKNNQNTGGAYIEKGPTVLYIRSEGLTANLEDIGKIVVKTLNNGLPVLVRDVAKVQLGAAIRYGAMTYNDKGEVAGAVVMMLKGENSSVVVERVKQKIAEIQKDLPEGVVVEPFLDRTKMVNSAIETVETNLLEGALIVVFVLVFFLGNLRAGLIVSSVIPLAMLFAIILMNMFGVGGNLMSLGAIDFGLIVDGSVIVVEAVLHRFSHSHQFRKLSSISQDEMDKEVSKSTGSIINSAVFSQIIILIVYLPILSLEGIEGKMFKPMALTIAFAILGAFILSITYVPMMNALFLNKKLNHKATLADKVTIWLERRYMPLLKRLMKFPKTIIIATLALFAIAVMVLGRLGGEFIPQIEEGDFAVETRLLTGSNLNNTIKYTQQASGILLKKFPEVEKVVTKIGSAEIPTDPMPFEAGDMMVILKPKKEWTSATSFPELSEKMTKELSAVPGITVGFQFPVQMRFNELMTGARQDVVCKIFGEDLDSLSVYAHRLNEIIQTVPGAINIYEETVTGMPQIVIKFNRDALAKYGLNVEDINNTVNTAFAGKSAGQVYEGEKRFDLVVRLNEEAKKNIDDIKNLMISTKSGYQIPVSEVAEITEVEGVNQIQRENTKRRIVIGFNVTGRDVQTIVAELQQKAEKQLKLPAGYSLVYGGSFENMNAAKDRLAIVVPVALLMIFLLLYFAFNSVKQGLLIYTAIPLSAMGGIFALWIRDMPFSISAGVGFIALFGVAVLNGILLVSEFNRLKKEGWTDLRRIVVHATKTKLRAVLMTALVPSLGFIPMAISTGAGGAVQKPLATVVIGGLIISTLLTLFVLPVLYILFEKGFKYFKPKPVIAILFGLFLLSNGAKAQERVGLNELLQKASANYPTMNAARLNESYLNALIPTAVDIPKTDLAYEAGHLNGSFNDNRFSVSQSFQFPTVYSRQKDVNRSMLNVGRAQTAIQLLDLQTEIKNLYFNLLVLDQKKTVLLKADSIYARFAEKAENRYRLGESDIIEKTTAANQRLQIAAQLNVLLADQTSLQKRMQMLVQREETIALDASVLIYPIDSRLLLAPSITQNPVILWQQEMVKQGQLNQKLEKSKLLPSLNLGYANASFMGWQNTPSGQEVFYNRSHRFQSFSAGIAVPLFFGAQNAKAKAMGIYVQQQQKELEALQLNYNAELEKALAKARAYQETLTSYHQQLLPNAAKIEKSASAKLDAGDINYLDWTILINQTIEIKSQYYQLVNHLNETFIEIERLNGILIK</sequence>
<feature type="transmembrane region" description="Helical" evidence="10">
    <location>
        <begin position="977"/>
        <end position="996"/>
    </location>
</feature>
<evidence type="ECO:0000256" key="7">
    <source>
        <dbReference type="ARBA" id="ARBA00022989"/>
    </source>
</evidence>
<evidence type="ECO:0000256" key="6">
    <source>
        <dbReference type="ARBA" id="ARBA00022692"/>
    </source>
</evidence>